<dbReference type="InterPro" id="IPR018170">
    <property type="entry name" value="Aldo/ket_reductase_CS"/>
</dbReference>
<dbReference type="CDD" id="cd19071">
    <property type="entry name" value="AKR_AKR1-5-like"/>
    <property type="match status" value="1"/>
</dbReference>
<keyword evidence="4" id="KW-1185">Reference proteome</keyword>
<dbReference type="InterPro" id="IPR036812">
    <property type="entry name" value="NAD(P)_OxRdtase_dom_sf"/>
</dbReference>
<dbReference type="AlphaFoldDB" id="A0A9P1DCE8"/>
<dbReference type="OrthoDB" id="294251at2759"/>
<sequence length="706" mass="78730">MEPRWAKETCRELLCCNRCHFRCPGAQVSSPNEEQAAVNFLDGSCLEKVSEPVPISPVQKKRNGWSFVQLLDQRLLCPHLFSWTSLVDAVQARTACTCWHRLSAEQRWLELCVLNGGVVRQQRLKLWRQLTAVEALEAGWCRKLGVQSSEDAFNALLQQPLSQSKISEIERDVHRTYPTHERFCGEEGAVGRRELSQVLQAVVVAEPNVGYCQGMNFVAATLLIHADSIQEAFWLLLALLEGYHFRYVFAPGVPLVPLRVSQFSGLVQRNLPHLWRHLREDGHSLEIFAHQCVLTLFSYSLGPDLLAHVYDVFFLLGWKAVFRIGVSLLATLEDQLLNMDLEDISHYLHQCKRHLKLGSGPVAIRTLLRFEVSSSSLEELESAFQLERFKAPEIRCGSWSESSTLNLDLLASEPQPRYNSSEAYSSITSALKAGFSMVDTALDYHNQDGVGKAIADSGHPRESIFVETKVPGCGLDPSMKNVFDCYAGTKKDLETDLKLLNLSYVDLVIVHFPPISSMITRSCNNWSGGCQMVRAQWKAMTEFYTEGKARAIGVSNYCPSCYQCLEAMDNLTMPMVNQVQFHLGMGTDPSGFVSYHRAKGIQLQAYSVLANSVTHHASSEIVSGNLTTSIGKAHNKSAVQVALKWVVSQGIPAVTKSSNFDHLQQDLDLFSWNFTAQEKQLLDAHSTPKGSPSFACARGEAAEVLV</sequence>
<comment type="caution">
    <text evidence="2">The sequence shown here is derived from an EMBL/GenBank/DDBJ whole genome shotgun (WGS) entry which is preliminary data.</text>
</comment>
<dbReference type="EMBL" id="CAMXCT030004183">
    <property type="protein sequence ID" value="CAL4795346.1"/>
    <property type="molecule type" value="Genomic_DNA"/>
</dbReference>
<reference evidence="3 4" key="2">
    <citation type="submission" date="2024-05" db="EMBL/GenBank/DDBJ databases">
        <authorList>
            <person name="Chen Y."/>
            <person name="Shah S."/>
            <person name="Dougan E. K."/>
            <person name="Thang M."/>
            <person name="Chan C."/>
        </authorList>
    </citation>
    <scope>NUCLEOTIDE SEQUENCE [LARGE SCALE GENOMIC DNA]</scope>
</reference>
<dbReference type="InterPro" id="IPR020471">
    <property type="entry name" value="AKR"/>
</dbReference>
<dbReference type="Gene3D" id="1.10.8.270">
    <property type="entry name" value="putative rabgap domain of human tbc1 domain family member 14 like domains"/>
    <property type="match status" value="1"/>
</dbReference>
<dbReference type="Pfam" id="PF00566">
    <property type="entry name" value="RabGAP-TBC"/>
    <property type="match status" value="1"/>
</dbReference>
<feature type="domain" description="Rab-GAP TBC" evidence="1">
    <location>
        <begin position="117"/>
        <end position="317"/>
    </location>
</feature>
<dbReference type="EMBL" id="CAMXCT020004183">
    <property type="protein sequence ID" value="CAL1161409.1"/>
    <property type="molecule type" value="Genomic_DNA"/>
</dbReference>
<dbReference type="InterPro" id="IPR023210">
    <property type="entry name" value="NADP_OxRdtase_dom"/>
</dbReference>
<dbReference type="Gene3D" id="1.10.472.80">
    <property type="entry name" value="Ypt/Rab-GAP domain of gyp1p, domain 3"/>
    <property type="match status" value="1"/>
</dbReference>
<dbReference type="GO" id="GO:0005096">
    <property type="term" value="F:GTPase activator activity"/>
    <property type="evidence" value="ECO:0007669"/>
    <property type="project" value="TreeGrafter"/>
</dbReference>
<dbReference type="Proteomes" id="UP001152797">
    <property type="component" value="Unassembled WGS sequence"/>
</dbReference>
<evidence type="ECO:0000313" key="4">
    <source>
        <dbReference type="Proteomes" id="UP001152797"/>
    </source>
</evidence>
<name>A0A9P1DCE8_9DINO</name>
<dbReference type="InterPro" id="IPR035969">
    <property type="entry name" value="Rab-GAP_TBC_sf"/>
</dbReference>
<dbReference type="SMART" id="SM00164">
    <property type="entry name" value="TBC"/>
    <property type="match status" value="1"/>
</dbReference>
<evidence type="ECO:0000313" key="3">
    <source>
        <dbReference type="EMBL" id="CAL4795346.1"/>
    </source>
</evidence>
<evidence type="ECO:0000259" key="1">
    <source>
        <dbReference type="PROSITE" id="PS50086"/>
    </source>
</evidence>
<dbReference type="Pfam" id="PF00248">
    <property type="entry name" value="Aldo_ket_red"/>
    <property type="match status" value="1"/>
</dbReference>
<dbReference type="FunFam" id="1.10.8.270:FF:000016">
    <property type="entry name" value="TBC1 domain family member 2A"/>
    <property type="match status" value="1"/>
</dbReference>
<dbReference type="InterPro" id="IPR050302">
    <property type="entry name" value="Rab_GAP_TBC_domain"/>
</dbReference>
<dbReference type="GO" id="GO:0016491">
    <property type="term" value="F:oxidoreductase activity"/>
    <property type="evidence" value="ECO:0007669"/>
    <property type="project" value="InterPro"/>
</dbReference>
<reference evidence="2" key="1">
    <citation type="submission" date="2022-10" db="EMBL/GenBank/DDBJ databases">
        <authorList>
            <person name="Chen Y."/>
            <person name="Dougan E. K."/>
            <person name="Chan C."/>
            <person name="Rhodes N."/>
            <person name="Thang M."/>
        </authorList>
    </citation>
    <scope>NUCLEOTIDE SEQUENCE</scope>
</reference>
<dbReference type="SUPFAM" id="SSF51430">
    <property type="entry name" value="NAD(P)-linked oxidoreductase"/>
    <property type="match status" value="1"/>
</dbReference>
<dbReference type="PROSITE" id="PS00062">
    <property type="entry name" value="ALDOKETO_REDUCTASE_2"/>
    <property type="match status" value="1"/>
</dbReference>
<accession>A0A9P1DCE8</accession>
<dbReference type="PROSITE" id="PS50086">
    <property type="entry name" value="TBC_RABGAP"/>
    <property type="match status" value="1"/>
</dbReference>
<organism evidence="2">
    <name type="scientific">Cladocopium goreaui</name>
    <dbReference type="NCBI Taxonomy" id="2562237"/>
    <lineage>
        <taxon>Eukaryota</taxon>
        <taxon>Sar</taxon>
        <taxon>Alveolata</taxon>
        <taxon>Dinophyceae</taxon>
        <taxon>Suessiales</taxon>
        <taxon>Symbiodiniaceae</taxon>
        <taxon>Cladocopium</taxon>
    </lineage>
</organism>
<dbReference type="EMBL" id="CAMXCT010004183">
    <property type="protein sequence ID" value="CAI4008034.1"/>
    <property type="molecule type" value="Genomic_DNA"/>
</dbReference>
<dbReference type="InterPro" id="IPR000195">
    <property type="entry name" value="Rab-GAP-TBC_dom"/>
</dbReference>
<proteinExistence type="predicted"/>
<evidence type="ECO:0000313" key="2">
    <source>
        <dbReference type="EMBL" id="CAI4008034.1"/>
    </source>
</evidence>
<gene>
    <name evidence="2" type="ORF">C1SCF055_LOCUS33520</name>
</gene>
<protein>
    <submittedName>
        <fullName evidence="3">9,11-endoperoxide prostaglandin H2 reductase (Prostaglandin F2-alpha synthase)</fullName>
    </submittedName>
</protein>
<dbReference type="SUPFAM" id="SSF47923">
    <property type="entry name" value="Ypt/Rab-GAP domain of gyp1p"/>
    <property type="match status" value="2"/>
</dbReference>
<dbReference type="GO" id="GO:0031267">
    <property type="term" value="F:small GTPase binding"/>
    <property type="evidence" value="ECO:0007669"/>
    <property type="project" value="TreeGrafter"/>
</dbReference>
<dbReference type="Gene3D" id="3.20.20.100">
    <property type="entry name" value="NADP-dependent oxidoreductase domain"/>
    <property type="match status" value="1"/>
</dbReference>
<dbReference type="PANTHER" id="PTHR47219">
    <property type="entry name" value="RAB GTPASE-ACTIVATING PROTEIN 1-LIKE"/>
    <property type="match status" value="1"/>
</dbReference>
<dbReference type="PRINTS" id="PR00069">
    <property type="entry name" value="ALDKETRDTASE"/>
</dbReference>
<dbReference type="PANTHER" id="PTHR47219:SF9">
    <property type="entry name" value="GTPASE ACTIVATING PROTEIN AND CENTROSOME-ASSOCIATED, ISOFORM B"/>
    <property type="match status" value="1"/>
</dbReference>